<keyword evidence="1" id="KW-0663">Pyridoxal phosphate</keyword>
<dbReference type="AlphaFoldDB" id="A0A9D5CQH2"/>
<dbReference type="PANTHER" id="PTHR43586">
    <property type="entry name" value="CYSTEINE DESULFURASE"/>
    <property type="match status" value="1"/>
</dbReference>
<feature type="domain" description="Aminotransferase class V" evidence="2">
    <location>
        <begin position="77"/>
        <end position="146"/>
    </location>
</feature>
<evidence type="ECO:0000313" key="3">
    <source>
        <dbReference type="EMBL" id="KAJ0977915.1"/>
    </source>
</evidence>
<gene>
    <name evidence="3" type="ORF">J5N97_013389</name>
</gene>
<reference evidence="3" key="1">
    <citation type="submission" date="2021-03" db="EMBL/GenBank/DDBJ databases">
        <authorList>
            <person name="Li Z."/>
            <person name="Yang C."/>
        </authorList>
    </citation>
    <scope>NUCLEOTIDE SEQUENCE</scope>
    <source>
        <strain evidence="3">Dzin_1.0</strain>
        <tissue evidence="3">Leaf</tissue>
    </source>
</reference>
<reference evidence="3" key="2">
    <citation type="journal article" date="2022" name="Hortic Res">
        <title>The genome of Dioscorea zingiberensis sheds light on the biosynthesis, origin and evolution of the medicinally important diosgenin saponins.</title>
        <authorList>
            <person name="Li Y."/>
            <person name="Tan C."/>
            <person name="Li Z."/>
            <person name="Guo J."/>
            <person name="Li S."/>
            <person name="Chen X."/>
            <person name="Wang C."/>
            <person name="Dai X."/>
            <person name="Yang H."/>
            <person name="Song W."/>
            <person name="Hou L."/>
            <person name="Xu J."/>
            <person name="Tong Z."/>
            <person name="Xu A."/>
            <person name="Yuan X."/>
            <person name="Wang W."/>
            <person name="Yang Q."/>
            <person name="Chen L."/>
            <person name="Sun Z."/>
            <person name="Wang K."/>
            <person name="Pan B."/>
            <person name="Chen J."/>
            <person name="Bao Y."/>
            <person name="Liu F."/>
            <person name="Qi X."/>
            <person name="Gang D.R."/>
            <person name="Wen J."/>
            <person name="Li J."/>
        </authorList>
    </citation>
    <scope>NUCLEOTIDE SEQUENCE</scope>
    <source>
        <strain evidence="3">Dzin_1.0</strain>
    </source>
</reference>
<proteinExistence type="predicted"/>
<keyword evidence="4" id="KW-1185">Reference proteome</keyword>
<evidence type="ECO:0000313" key="4">
    <source>
        <dbReference type="Proteomes" id="UP001085076"/>
    </source>
</evidence>
<dbReference type="OrthoDB" id="420046at2759"/>
<sequence>MFCSTPLPSLRGDSIWARSVLGWKPMVGFKDLVKIWWTMTLISPRRRGSWWTPATRMPSSNLDNAMCAKTTDEYEPARRKPGDEVLLTIVEHHSAIVPWQLVSQRTGASLKYIGLTKEQVPDVDLLKKLLSKKTKLVVTHHVSNTLDSQSPLLCKLACFKPSSWGKLRKIGILGDQLMCRNSMLIFWLHHHTRCWFLVWMPPFLGGGEMIADVVEDYSTYVEPPSRF</sequence>
<dbReference type="EMBL" id="JAGGNH010000003">
    <property type="protein sequence ID" value="KAJ0977915.1"/>
    <property type="molecule type" value="Genomic_DNA"/>
</dbReference>
<dbReference type="InterPro" id="IPR000192">
    <property type="entry name" value="Aminotrans_V_dom"/>
</dbReference>
<protein>
    <recommendedName>
        <fullName evidence="2">Aminotransferase class V domain-containing protein</fullName>
    </recommendedName>
</protein>
<name>A0A9D5CQH2_9LILI</name>
<dbReference type="Proteomes" id="UP001085076">
    <property type="component" value="Miscellaneous, Linkage group lg03"/>
</dbReference>
<organism evidence="3 4">
    <name type="scientific">Dioscorea zingiberensis</name>
    <dbReference type="NCBI Taxonomy" id="325984"/>
    <lineage>
        <taxon>Eukaryota</taxon>
        <taxon>Viridiplantae</taxon>
        <taxon>Streptophyta</taxon>
        <taxon>Embryophyta</taxon>
        <taxon>Tracheophyta</taxon>
        <taxon>Spermatophyta</taxon>
        <taxon>Magnoliopsida</taxon>
        <taxon>Liliopsida</taxon>
        <taxon>Dioscoreales</taxon>
        <taxon>Dioscoreaceae</taxon>
        <taxon>Dioscorea</taxon>
    </lineage>
</organism>
<dbReference type="SUPFAM" id="SSF53383">
    <property type="entry name" value="PLP-dependent transferases"/>
    <property type="match status" value="1"/>
</dbReference>
<dbReference type="InterPro" id="IPR015424">
    <property type="entry name" value="PyrdxlP-dep_Trfase"/>
</dbReference>
<evidence type="ECO:0000259" key="2">
    <source>
        <dbReference type="Pfam" id="PF00266"/>
    </source>
</evidence>
<dbReference type="PANTHER" id="PTHR43586:SF8">
    <property type="entry name" value="CYSTEINE DESULFURASE 1, CHLOROPLASTIC"/>
    <property type="match status" value="1"/>
</dbReference>
<accession>A0A9D5CQH2</accession>
<comment type="caution">
    <text evidence="3">The sequence shown here is derived from an EMBL/GenBank/DDBJ whole genome shotgun (WGS) entry which is preliminary data.</text>
</comment>
<evidence type="ECO:0000256" key="1">
    <source>
        <dbReference type="ARBA" id="ARBA00022898"/>
    </source>
</evidence>
<dbReference type="InterPro" id="IPR015421">
    <property type="entry name" value="PyrdxlP-dep_Trfase_major"/>
</dbReference>
<dbReference type="Gene3D" id="3.40.640.10">
    <property type="entry name" value="Type I PLP-dependent aspartate aminotransferase-like (Major domain)"/>
    <property type="match status" value="1"/>
</dbReference>
<dbReference type="Pfam" id="PF00266">
    <property type="entry name" value="Aminotran_5"/>
    <property type="match status" value="1"/>
</dbReference>